<name>A0ABR3TVC6_9PEZI</name>
<evidence type="ECO:0000313" key="2">
    <source>
        <dbReference type="EMBL" id="KAL1645263.1"/>
    </source>
</evidence>
<sequence length="561" mass="59265">MRGLISNDTNSSTSRVNTPVKVKTEVVEEDDQPPSSPMQTDAISKPVSPDAMDIDVPLEGQFQDSATGSAAAEAQHFGIADSVRTPARSTTPLFAEKKTLPITDSQHIAANDAPVNPPGDLTTPSLAEEKAASTTGPQQVVANDALVYSPGGVDAIQPVPKVDEVGPTDLGQTEPPRKDPGATKPNDTFDQFCQAYPEYTGNRKHFENLCCQLDSLRRMELGLHPFLWDDYIVRSRRDFKSYTDECADEGIDPLPWSKYYVDAIPGPQFTRGVMNPAKLEKYFAEQGRPLRSAIHPNISRIDPAAERGPPSTFSPLNDSSPRGRDNFRPRGSKRQRWRKNAYNQPHGSTGSPLQHSAKQLATPSTAFPATGPSPATNDAPPPVTSIAHPLPRRPLQAAPAPAPGPSPKPPAATAQQPPRGPGQNRPPPDPAPAASAASAKAALASSARPAPNKPSSIPTGPPRAGAGVTTTGLVKNPKINNNKKNNSSGNGTPAPSTAAANEKRPNGMPAPPPPVSSAGGGSSNAKGDKPKPKTMFALYKEQRKNRSRPGGSRAGSAVTDR</sequence>
<feature type="compositionally biased region" description="Low complexity" evidence="1">
    <location>
        <begin position="432"/>
        <end position="450"/>
    </location>
</feature>
<protein>
    <submittedName>
        <fullName evidence="2">Uncharacterized protein</fullName>
    </submittedName>
</protein>
<feature type="compositionally biased region" description="Pro residues" evidence="1">
    <location>
        <begin position="400"/>
        <end position="410"/>
    </location>
</feature>
<feature type="compositionally biased region" description="Polar residues" evidence="1">
    <location>
        <begin position="311"/>
        <end position="320"/>
    </location>
</feature>
<feature type="region of interest" description="Disordered" evidence="1">
    <location>
        <begin position="106"/>
        <end position="138"/>
    </location>
</feature>
<feature type="region of interest" description="Disordered" evidence="1">
    <location>
        <begin position="152"/>
        <end position="187"/>
    </location>
</feature>
<feature type="compositionally biased region" description="Polar residues" evidence="1">
    <location>
        <begin position="1"/>
        <end position="15"/>
    </location>
</feature>
<feature type="compositionally biased region" description="Low complexity" evidence="1">
    <location>
        <begin position="387"/>
        <end position="399"/>
    </location>
</feature>
<proteinExistence type="predicted"/>
<feature type="region of interest" description="Disordered" evidence="1">
    <location>
        <begin position="81"/>
        <end position="100"/>
    </location>
</feature>
<dbReference type="PRINTS" id="PR01217">
    <property type="entry name" value="PRICHEXTENSN"/>
</dbReference>
<accession>A0ABR3TVC6</accession>
<gene>
    <name evidence="2" type="ORF">SLS58_003970</name>
</gene>
<feature type="compositionally biased region" description="Polar residues" evidence="1">
    <location>
        <begin position="341"/>
        <end position="367"/>
    </location>
</feature>
<feature type="region of interest" description="Disordered" evidence="1">
    <location>
        <begin position="300"/>
        <end position="561"/>
    </location>
</feature>
<feature type="compositionally biased region" description="Basic residues" evidence="1">
    <location>
        <begin position="330"/>
        <end position="339"/>
    </location>
</feature>
<feature type="region of interest" description="Disordered" evidence="1">
    <location>
        <begin position="1"/>
        <end position="53"/>
    </location>
</feature>
<organism evidence="2 3">
    <name type="scientific">Diplodia intermedia</name>
    <dbReference type="NCBI Taxonomy" id="856260"/>
    <lineage>
        <taxon>Eukaryota</taxon>
        <taxon>Fungi</taxon>
        <taxon>Dikarya</taxon>
        <taxon>Ascomycota</taxon>
        <taxon>Pezizomycotina</taxon>
        <taxon>Dothideomycetes</taxon>
        <taxon>Dothideomycetes incertae sedis</taxon>
        <taxon>Botryosphaeriales</taxon>
        <taxon>Botryosphaeriaceae</taxon>
        <taxon>Diplodia</taxon>
    </lineage>
</organism>
<comment type="caution">
    <text evidence="2">The sequence shown here is derived from an EMBL/GenBank/DDBJ whole genome shotgun (WGS) entry which is preliminary data.</text>
</comment>
<dbReference type="EMBL" id="JAKEKT020000020">
    <property type="protein sequence ID" value="KAL1645263.1"/>
    <property type="molecule type" value="Genomic_DNA"/>
</dbReference>
<reference evidence="2 3" key="1">
    <citation type="journal article" date="2023" name="Plant Dis.">
        <title>First Report of Diplodia intermedia Causing Canker and Dieback Diseases on Apple Trees in Canada.</title>
        <authorList>
            <person name="Ellouze W."/>
            <person name="Ilyukhin E."/>
            <person name="Sulman M."/>
            <person name="Ali S."/>
        </authorList>
    </citation>
    <scope>NUCLEOTIDE SEQUENCE [LARGE SCALE GENOMIC DNA]</scope>
    <source>
        <strain evidence="2 3">M45-28</strain>
    </source>
</reference>
<feature type="compositionally biased region" description="Pro residues" evidence="1">
    <location>
        <begin position="418"/>
        <end position="431"/>
    </location>
</feature>
<dbReference type="Proteomes" id="UP001521184">
    <property type="component" value="Unassembled WGS sequence"/>
</dbReference>
<evidence type="ECO:0000313" key="3">
    <source>
        <dbReference type="Proteomes" id="UP001521184"/>
    </source>
</evidence>
<keyword evidence="3" id="KW-1185">Reference proteome</keyword>
<evidence type="ECO:0000256" key="1">
    <source>
        <dbReference type="SAM" id="MobiDB-lite"/>
    </source>
</evidence>
<feature type="compositionally biased region" description="Low complexity" evidence="1">
    <location>
        <begin position="475"/>
        <end position="491"/>
    </location>
</feature>